<comment type="caution">
    <text evidence="1">The sequence shown here is derived from an EMBL/GenBank/DDBJ whole genome shotgun (WGS) entry which is preliminary data.</text>
</comment>
<protein>
    <submittedName>
        <fullName evidence="1">Uncharacterized protein</fullName>
    </submittedName>
</protein>
<sequence length="226" mass="25451">MLNHSGNTNCMYHVILTITRQGERVTKTVRILGTYTTHLAAKKVAQNYFVDVGYSRDMFSRYHVRDTFIKDEDPTDVLGRLESYLYGVTHEGAIFQVDVNTARNNKELTTDSDDGLLAVPLYFVVRATLEDGQGEDGLRGRVSVEGSFASYEEARDYASKVRISPDVPKEEFWTYDEAEPDKTECGYGDNVVLHAVTRQRINSFVMVIGSQDSEEKGLKEASITIL</sequence>
<evidence type="ECO:0000313" key="1">
    <source>
        <dbReference type="EMBL" id="KAL2830458.1"/>
    </source>
</evidence>
<organism evidence="1 2">
    <name type="scientific">Aspergillus cavernicola</name>
    <dbReference type="NCBI Taxonomy" id="176166"/>
    <lineage>
        <taxon>Eukaryota</taxon>
        <taxon>Fungi</taxon>
        <taxon>Dikarya</taxon>
        <taxon>Ascomycota</taxon>
        <taxon>Pezizomycotina</taxon>
        <taxon>Eurotiomycetes</taxon>
        <taxon>Eurotiomycetidae</taxon>
        <taxon>Eurotiales</taxon>
        <taxon>Aspergillaceae</taxon>
        <taxon>Aspergillus</taxon>
        <taxon>Aspergillus subgen. Nidulantes</taxon>
    </lineage>
</organism>
<evidence type="ECO:0000313" key="2">
    <source>
        <dbReference type="Proteomes" id="UP001610335"/>
    </source>
</evidence>
<gene>
    <name evidence="1" type="ORF">BDW59DRAFT_158368</name>
</gene>
<reference evidence="1 2" key="1">
    <citation type="submission" date="2024-07" db="EMBL/GenBank/DDBJ databases">
        <title>Section-level genome sequencing and comparative genomics of Aspergillus sections Usti and Cavernicolus.</title>
        <authorList>
            <consortium name="Lawrence Berkeley National Laboratory"/>
            <person name="Nybo J.L."/>
            <person name="Vesth T.C."/>
            <person name="Theobald S."/>
            <person name="Frisvad J.C."/>
            <person name="Larsen T.O."/>
            <person name="Kjaerboelling I."/>
            <person name="Rothschild-Mancinelli K."/>
            <person name="Lyhne E.K."/>
            <person name="Kogle M.E."/>
            <person name="Barry K."/>
            <person name="Clum A."/>
            <person name="Na H."/>
            <person name="Ledsgaard L."/>
            <person name="Lin J."/>
            <person name="Lipzen A."/>
            <person name="Kuo A."/>
            <person name="Riley R."/>
            <person name="Mondo S."/>
            <person name="LaButti K."/>
            <person name="Haridas S."/>
            <person name="Pangalinan J."/>
            <person name="Salamov A.A."/>
            <person name="Simmons B.A."/>
            <person name="Magnuson J.K."/>
            <person name="Chen J."/>
            <person name="Drula E."/>
            <person name="Henrissat B."/>
            <person name="Wiebenga A."/>
            <person name="Lubbers R.J."/>
            <person name="Gomes A.C."/>
            <person name="Makela M.R."/>
            <person name="Stajich J."/>
            <person name="Grigoriev I.V."/>
            <person name="Mortensen U.H."/>
            <person name="De vries R.P."/>
            <person name="Baker S.E."/>
            <person name="Andersen M.R."/>
        </authorList>
    </citation>
    <scope>NUCLEOTIDE SEQUENCE [LARGE SCALE GENOMIC DNA]</scope>
    <source>
        <strain evidence="1 2">CBS 600.67</strain>
    </source>
</reference>
<dbReference type="Proteomes" id="UP001610335">
    <property type="component" value="Unassembled WGS sequence"/>
</dbReference>
<name>A0ABR4IUE5_9EURO</name>
<keyword evidence="2" id="KW-1185">Reference proteome</keyword>
<dbReference type="EMBL" id="JBFXLS010000012">
    <property type="protein sequence ID" value="KAL2830458.1"/>
    <property type="molecule type" value="Genomic_DNA"/>
</dbReference>
<proteinExistence type="predicted"/>
<accession>A0ABR4IUE5</accession>